<dbReference type="EMBL" id="JANHOG010001050">
    <property type="protein sequence ID" value="KAJ3545622.1"/>
    <property type="molecule type" value="Genomic_DNA"/>
</dbReference>
<reference evidence="1" key="1">
    <citation type="submission" date="2022-07" db="EMBL/GenBank/DDBJ databases">
        <title>Genome Sequence of Phlebia brevispora.</title>
        <authorList>
            <person name="Buettner E."/>
        </authorList>
    </citation>
    <scope>NUCLEOTIDE SEQUENCE</scope>
    <source>
        <strain evidence="1">MPL23</strain>
    </source>
</reference>
<dbReference type="Proteomes" id="UP001148662">
    <property type="component" value="Unassembled WGS sequence"/>
</dbReference>
<name>A0ACC1SSP9_9APHY</name>
<evidence type="ECO:0000313" key="1">
    <source>
        <dbReference type="EMBL" id="KAJ3545622.1"/>
    </source>
</evidence>
<organism evidence="1 2">
    <name type="scientific">Phlebia brevispora</name>
    <dbReference type="NCBI Taxonomy" id="194682"/>
    <lineage>
        <taxon>Eukaryota</taxon>
        <taxon>Fungi</taxon>
        <taxon>Dikarya</taxon>
        <taxon>Basidiomycota</taxon>
        <taxon>Agaricomycotina</taxon>
        <taxon>Agaricomycetes</taxon>
        <taxon>Polyporales</taxon>
        <taxon>Meruliaceae</taxon>
        <taxon>Phlebia</taxon>
    </lineage>
</organism>
<gene>
    <name evidence="1" type="ORF">NM688_g5606</name>
</gene>
<comment type="caution">
    <text evidence="1">The sequence shown here is derived from an EMBL/GenBank/DDBJ whole genome shotgun (WGS) entry which is preliminary data.</text>
</comment>
<evidence type="ECO:0000313" key="2">
    <source>
        <dbReference type="Proteomes" id="UP001148662"/>
    </source>
</evidence>
<accession>A0ACC1SSP9</accession>
<protein>
    <submittedName>
        <fullName evidence="1">Uncharacterized protein</fullName>
    </submittedName>
</protein>
<sequence length="719" mass="81397">MSQRAYPGPSARQDVSSDRSSRSSSQEAQDVNEILTDDEQSSPTLSAKRKRGKGKLPGACVHCKSLKVPHFFPAVRCVAGNHECQARTRKKRKPAPLPMVCRRNRTHEDLQARSKQQDEQLQSLLRQFDQLKLERKIEEWVQRATAAGPIRRDGEIEIGRPVPVVTCHYYSALIGPLNIDVSPYNPHFRSLPIVIRSGILALHEILDLFNLFFERINPFFASLDGEIHCPQKLIWLNEPLFTVICALASRHYIQRPGLYDVLMDIATDLAGDALIRGFKSVETVQAFLLLGVYPVPKKKWVDDRSWLYMGAAVRLAQEIDLHKPPTGSDEQDNVNRLRTWMNCFTVDRSHATQFGKVPALGKDDCLVRNITRTLYKNLASSPYDIALCAYAELFLLMAQFQEALNPGDVSREDMDLDVPSIAMAYDRKFYELSNHWNQELEADPNVVRSSATVSTTSPSSYMRLVVLSQGFQHCVKHGISRDSYILQQSIEVSQTALQTVIEKLYPSSLLGWAMDANFLYMAFSAAFLLNLLRPKFLPLLDPPQCAMIITLVSRLISILSSEDVALDGRHSPAVYSKFLSTLFKKYYTPSLQRDVKSMSPEILPQYDEERAQTPPYIYYWPDIPSVAGTPDAASVLDVSDHDSHPHRYVVRQQVGEAEMDFSLQHFVRSTILPQAAITEPYPSEHGRPVMSAVYYAPQVPEQWENNPHTGTGYNHTPYR</sequence>
<keyword evidence="2" id="KW-1185">Reference proteome</keyword>
<proteinExistence type="predicted"/>